<gene>
    <name evidence="2" type="ORF">LCGC14_1696760</name>
</gene>
<feature type="non-terminal residue" evidence="2">
    <location>
        <position position="239"/>
    </location>
</feature>
<evidence type="ECO:0000256" key="1">
    <source>
        <dbReference type="SAM" id="MobiDB-lite"/>
    </source>
</evidence>
<name>A0A0F9JZP3_9ZZZZ</name>
<dbReference type="EMBL" id="LAZR01014923">
    <property type="protein sequence ID" value="KKM15368.1"/>
    <property type="molecule type" value="Genomic_DNA"/>
</dbReference>
<sequence>MTNILTPDNKIITPQNGLLTPDAIKQANDFAPLAGYVHTWESKQFLKIKQKTIALFFGNQRGKGAMTIMGYIHRIMGSHPIAERNINYFKCYNGHTFSPSEWLDGFEPRYKDGLCPKCAKPNRKEVRLNQRGNKIIRFAGDILPESEKDEVGKGTKEVKSPEEKLILFANEKEGDNFRGVSLLRPAYKSWYFKEAFEKIDAISFERQGVGIPVFKMPTNATPDDREKAEEIGKNLRANE</sequence>
<dbReference type="InterPro" id="IPR009279">
    <property type="entry name" value="Portal_Mu"/>
</dbReference>
<accession>A0A0F9JZP3</accession>
<proteinExistence type="predicted"/>
<dbReference type="AlphaFoldDB" id="A0A0F9JZP3"/>
<reference evidence="2" key="1">
    <citation type="journal article" date="2015" name="Nature">
        <title>Complex archaea that bridge the gap between prokaryotes and eukaryotes.</title>
        <authorList>
            <person name="Spang A."/>
            <person name="Saw J.H."/>
            <person name="Jorgensen S.L."/>
            <person name="Zaremba-Niedzwiedzka K."/>
            <person name="Martijn J."/>
            <person name="Lind A.E."/>
            <person name="van Eijk R."/>
            <person name="Schleper C."/>
            <person name="Guy L."/>
            <person name="Ettema T.J."/>
        </authorList>
    </citation>
    <scope>NUCLEOTIDE SEQUENCE</scope>
</reference>
<feature type="compositionally biased region" description="Basic and acidic residues" evidence="1">
    <location>
        <begin position="222"/>
        <end position="239"/>
    </location>
</feature>
<protein>
    <submittedName>
        <fullName evidence="2">Uncharacterized protein</fullName>
    </submittedName>
</protein>
<dbReference type="Pfam" id="PF06074">
    <property type="entry name" value="Portal_Mu"/>
    <property type="match status" value="1"/>
</dbReference>
<comment type="caution">
    <text evidence="2">The sequence shown here is derived from an EMBL/GenBank/DDBJ whole genome shotgun (WGS) entry which is preliminary data.</text>
</comment>
<feature type="region of interest" description="Disordered" evidence="1">
    <location>
        <begin position="215"/>
        <end position="239"/>
    </location>
</feature>
<evidence type="ECO:0000313" key="2">
    <source>
        <dbReference type="EMBL" id="KKM15368.1"/>
    </source>
</evidence>
<organism evidence="2">
    <name type="scientific">marine sediment metagenome</name>
    <dbReference type="NCBI Taxonomy" id="412755"/>
    <lineage>
        <taxon>unclassified sequences</taxon>
        <taxon>metagenomes</taxon>
        <taxon>ecological metagenomes</taxon>
    </lineage>
</organism>